<protein>
    <submittedName>
        <fullName evidence="1">Uncharacterized protein</fullName>
    </submittedName>
</protein>
<dbReference type="AlphaFoldDB" id="A0A0A9HBL7"/>
<dbReference type="EMBL" id="GBRH01167578">
    <property type="protein sequence ID" value="JAE30318.1"/>
    <property type="molecule type" value="Transcribed_RNA"/>
</dbReference>
<reference evidence="1" key="1">
    <citation type="submission" date="2014-09" db="EMBL/GenBank/DDBJ databases">
        <authorList>
            <person name="Magalhaes I.L.F."/>
            <person name="Oliveira U."/>
            <person name="Santos F.R."/>
            <person name="Vidigal T.H.D.A."/>
            <person name="Brescovit A.D."/>
            <person name="Santos A.J."/>
        </authorList>
    </citation>
    <scope>NUCLEOTIDE SEQUENCE</scope>
    <source>
        <tissue evidence="1">Shoot tissue taken approximately 20 cm above the soil surface</tissue>
    </source>
</reference>
<organism evidence="1">
    <name type="scientific">Arundo donax</name>
    <name type="common">Giant reed</name>
    <name type="synonym">Donax arundinaceus</name>
    <dbReference type="NCBI Taxonomy" id="35708"/>
    <lineage>
        <taxon>Eukaryota</taxon>
        <taxon>Viridiplantae</taxon>
        <taxon>Streptophyta</taxon>
        <taxon>Embryophyta</taxon>
        <taxon>Tracheophyta</taxon>
        <taxon>Spermatophyta</taxon>
        <taxon>Magnoliopsida</taxon>
        <taxon>Liliopsida</taxon>
        <taxon>Poales</taxon>
        <taxon>Poaceae</taxon>
        <taxon>PACMAD clade</taxon>
        <taxon>Arundinoideae</taxon>
        <taxon>Arundineae</taxon>
        <taxon>Arundo</taxon>
    </lineage>
</organism>
<reference evidence="1" key="2">
    <citation type="journal article" date="2015" name="Data Brief">
        <title>Shoot transcriptome of the giant reed, Arundo donax.</title>
        <authorList>
            <person name="Barrero R.A."/>
            <person name="Guerrero F.D."/>
            <person name="Moolhuijzen P."/>
            <person name="Goolsby J.A."/>
            <person name="Tidwell J."/>
            <person name="Bellgard S.E."/>
            <person name="Bellgard M.I."/>
        </authorList>
    </citation>
    <scope>NUCLEOTIDE SEQUENCE</scope>
    <source>
        <tissue evidence="1">Shoot tissue taken approximately 20 cm above the soil surface</tissue>
    </source>
</reference>
<proteinExistence type="predicted"/>
<evidence type="ECO:0000313" key="1">
    <source>
        <dbReference type="EMBL" id="JAE30318.1"/>
    </source>
</evidence>
<accession>A0A0A9HBL7</accession>
<sequence length="68" mass="7970">MWEHAVTRLESHNLHRINGKRRWHPGVRVQTQAAAPRHGYWWNICSYGVPTLWYCATTSRTPSGKRAQ</sequence>
<name>A0A0A9HBL7_ARUDO</name>